<feature type="region of interest" description="Disordered" evidence="1">
    <location>
        <begin position="1113"/>
        <end position="1136"/>
    </location>
</feature>
<keyword evidence="4" id="KW-1185">Reference proteome</keyword>
<evidence type="ECO:0000313" key="3">
    <source>
        <dbReference type="EMBL" id="KAK0556124.1"/>
    </source>
</evidence>
<dbReference type="PROSITE" id="PS50048">
    <property type="entry name" value="ZN2_CY6_FUNGAL_2"/>
    <property type="match status" value="1"/>
</dbReference>
<dbReference type="Proteomes" id="UP001176517">
    <property type="component" value="Unassembled WGS sequence"/>
</dbReference>
<dbReference type="SMART" id="SM00066">
    <property type="entry name" value="GAL4"/>
    <property type="match status" value="1"/>
</dbReference>
<feature type="compositionally biased region" description="Low complexity" evidence="1">
    <location>
        <begin position="119"/>
        <end position="132"/>
    </location>
</feature>
<feature type="compositionally biased region" description="Pro residues" evidence="1">
    <location>
        <begin position="291"/>
        <end position="301"/>
    </location>
</feature>
<dbReference type="Pfam" id="PF00172">
    <property type="entry name" value="Zn_clus"/>
    <property type="match status" value="1"/>
</dbReference>
<feature type="region of interest" description="Disordered" evidence="1">
    <location>
        <begin position="200"/>
        <end position="248"/>
    </location>
</feature>
<dbReference type="InterPro" id="IPR001138">
    <property type="entry name" value="Zn2Cys6_DnaBD"/>
</dbReference>
<accession>A0AAN6GU74</accession>
<feature type="compositionally biased region" description="Polar residues" evidence="1">
    <location>
        <begin position="372"/>
        <end position="398"/>
    </location>
</feature>
<dbReference type="GO" id="GO:0000981">
    <property type="term" value="F:DNA-binding transcription factor activity, RNA polymerase II-specific"/>
    <property type="evidence" value="ECO:0007669"/>
    <property type="project" value="InterPro"/>
</dbReference>
<feature type="region of interest" description="Disordered" evidence="1">
    <location>
        <begin position="98"/>
        <end position="175"/>
    </location>
</feature>
<dbReference type="InterPro" id="IPR036864">
    <property type="entry name" value="Zn2-C6_fun-type_DNA-bd_sf"/>
</dbReference>
<protein>
    <recommendedName>
        <fullName evidence="2">Zn(2)-C6 fungal-type domain-containing protein</fullName>
    </recommendedName>
</protein>
<evidence type="ECO:0000259" key="2">
    <source>
        <dbReference type="PROSITE" id="PS50048"/>
    </source>
</evidence>
<dbReference type="PANTHER" id="PTHR47431">
    <property type="entry name" value="ZN(II)2CYS6 TRANSCRIPTION FACTOR (EUROFUNG)-RELATED"/>
    <property type="match status" value="1"/>
</dbReference>
<dbReference type="PANTHER" id="PTHR47431:SF1">
    <property type="entry name" value="ZN(II)2CYS6 TRANSCRIPTION FACTOR (EUROFUNG)"/>
    <property type="match status" value="1"/>
</dbReference>
<feature type="compositionally biased region" description="Basic and acidic residues" evidence="1">
    <location>
        <begin position="1009"/>
        <end position="1018"/>
    </location>
</feature>
<organism evidence="3 4">
    <name type="scientific">Tilletia horrida</name>
    <dbReference type="NCBI Taxonomy" id="155126"/>
    <lineage>
        <taxon>Eukaryota</taxon>
        <taxon>Fungi</taxon>
        <taxon>Dikarya</taxon>
        <taxon>Basidiomycota</taxon>
        <taxon>Ustilaginomycotina</taxon>
        <taxon>Exobasidiomycetes</taxon>
        <taxon>Tilletiales</taxon>
        <taxon>Tilletiaceae</taxon>
        <taxon>Tilletia</taxon>
    </lineage>
</organism>
<feature type="compositionally biased region" description="Polar residues" evidence="1">
    <location>
        <begin position="1119"/>
        <end position="1136"/>
    </location>
</feature>
<feature type="compositionally biased region" description="Low complexity" evidence="1">
    <location>
        <begin position="727"/>
        <end position="744"/>
    </location>
</feature>
<feature type="region of interest" description="Disordered" evidence="1">
    <location>
        <begin position="372"/>
        <end position="403"/>
    </location>
</feature>
<feature type="region of interest" description="Disordered" evidence="1">
    <location>
        <begin position="1154"/>
        <end position="1181"/>
    </location>
</feature>
<proteinExistence type="predicted"/>
<feature type="region of interest" description="Disordered" evidence="1">
    <location>
        <begin position="571"/>
        <end position="608"/>
    </location>
</feature>
<feature type="compositionally biased region" description="Polar residues" evidence="1">
    <location>
        <begin position="319"/>
        <end position="337"/>
    </location>
</feature>
<feature type="domain" description="Zn(2)-C6 fungal-type" evidence="2">
    <location>
        <begin position="35"/>
        <end position="74"/>
    </location>
</feature>
<sequence length="1391" mass="145827">MAGNNPGSPRGSSPSATEGPASEAAASARPVVSAACLACRAAKRKCDGEKPICSQCVQRGVTADSPPDAGGCLYIASKRGGPRYKGVKGADALIRTEQRKREKEAIAAAKAAGHPPPYSRSSLSGSSATPPSACEPSDNIASDAYPASIPRSGLTTTPGGFHRQTFPPPVLQHSDTADQRHLPIPQGMQQHHFQTHLPLHLHSRHGPRSALDVRPIPSPLSSGTVASSPSASFSGHSASSAGTPQGQESISPALSLLHMSSSSSIPQYDSSSAASSGFVHPSFTTSSPRSHQPPPHLPPPVSGWRSSAASHMSHMPTGHPNTAARTASCPTSATAPSNGPMMPSRIPASVNMSLDASGPMVSYPAVQSSLNASTSLRPNSRMSAPQTVSLASSPSGPSDQPAFFREHNRASADSIYPQPASVRNPAVAAATTAYFPHPVPDIPVPAIYADSVSLVGDLSFANLEMWSKLQHYQLPPSTSHLLPSLSSQTPNIHTDLQSIPAAHPQDVSISPTDLVPQVPYSAQDAQHPPGGLGASAEPSAAALIFADFVKKLEELPKAGIVDALFPLAGSGPQPHGKGSGLTSAESNDGEGESWGSGPGSEGSSVRLRQRTFDTELRVKTLLTDYYQLVYPAAPVMLPPTHLSSLTFHFCEGGPYALLAAISTSVAQHLSDAEAQKTLQEDAATTLAQNLGKSSPSQLTRLEIAANHAATSEMLLTIAEAQLTGLPPSQDAAATDAASPSTTTSGTNIASTPAPRLSVSQIVGLVPEISHRSTAHSFTSSPPDPIVMLIECVAARTLLAQYHYGQGGHRGHRVGYMLALRAWEMAQSIPLGPLNDDRGHLASGGSSPPTSVGGISFAHKVEWGRRVYHTCFSTAVVLATTGGFDPVQPAQEALAALHSRPALGSDDAAWGTLIRGSHYVCRTYQALYDLESLRRGEGGAAVKDAASAHAVRHEIFVRMNNLDLGMTNYCSYDPEWVEGGPGRRPSLGEHTPGSGSSSAVRRAHMLAKRKREEGDEAGRDTIDEVSVDEGAPPVLAIEAEKELARSLKCEGKLMTAGAIIILHRAQAFGNARLFMDEPHCGLPAFNTKDSATCPSDEAGQPPRQDDEALWHRSRVREGSPSESTATPSVTSSGYTAVSGRSSIATQSTALSSVYTVPSVDSSSSSSSTNKDGGKKASVPPTVPSAIPAIMPTMAPAVTVADKLASSDLTGVPAKAFFPPNDRYAGGPFDAKLSLQRCKLAAAVMHETLLRLEQFKGSELAMVPEQRRRLSSVQTMAGSGSPTSSLAGELSSRLQSVYRVLPDDAVAGETTPRLPPYAACSYVLSAYVWLMLSLLALLGTDDREQAARQIKMLRSRARAIHTLLGRMGASWRNARDYRAEVDTLLMANEKLAG</sequence>
<evidence type="ECO:0000313" key="4">
    <source>
        <dbReference type="Proteomes" id="UP001176517"/>
    </source>
</evidence>
<feature type="compositionally biased region" description="Low complexity" evidence="1">
    <location>
        <begin position="1154"/>
        <end position="1166"/>
    </location>
</feature>
<dbReference type="EMBL" id="JAPDMZ010000019">
    <property type="protein sequence ID" value="KAK0556124.1"/>
    <property type="molecule type" value="Genomic_DNA"/>
</dbReference>
<feature type="compositionally biased region" description="Low complexity" evidence="1">
    <location>
        <begin position="262"/>
        <end position="276"/>
    </location>
</feature>
<reference evidence="3" key="1">
    <citation type="journal article" date="2023" name="PhytoFront">
        <title>Draft Genome Resources of Seven Strains of Tilletia horrida, Causal Agent of Kernel Smut of Rice.</title>
        <authorList>
            <person name="Khanal S."/>
            <person name="Antony Babu S."/>
            <person name="Zhou X.G."/>
        </authorList>
    </citation>
    <scope>NUCLEOTIDE SEQUENCE</scope>
    <source>
        <strain evidence="3">TX6</strain>
    </source>
</reference>
<dbReference type="Gene3D" id="4.10.240.10">
    <property type="entry name" value="Zn(2)-C6 fungal-type DNA-binding domain"/>
    <property type="match status" value="1"/>
</dbReference>
<dbReference type="GO" id="GO:0008270">
    <property type="term" value="F:zinc ion binding"/>
    <property type="evidence" value="ECO:0007669"/>
    <property type="project" value="InterPro"/>
</dbReference>
<dbReference type="CDD" id="cd00067">
    <property type="entry name" value="GAL4"/>
    <property type="match status" value="1"/>
</dbReference>
<gene>
    <name evidence="3" type="ORF">OC846_001343</name>
</gene>
<feature type="region of interest" description="Disordered" evidence="1">
    <location>
        <begin position="262"/>
        <end position="347"/>
    </location>
</feature>
<dbReference type="SUPFAM" id="SSF57701">
    <property type="entry name" value="Zn2/Cys6 DNA-binding domain"/>
    <property type="match status" value="1"/>
</dbReference>
<evidence type="ECO:0000256" key="1">
    <source>
        <dbReference type="SAM" id="MobiDB-lite"/>
    </source>
</evidence>
<feature type="region of interest" description="Disordered" evidence="1">
    <location>
        <begin position="727"/>
        <end position="752"/>
    </location>
</feature>
<feature type="compositionally biased region" description="Low complexity" evidence="1">
    <location>
        <begin position="219"/>
        <end position="242"/>
    </location>
</feature>
<feature type="region of interest" description="Disordered" evidence="1">
    <location>
        <begin position="1"/>
        <end position="29"/>
    </location>
</feature>
<feature type="region of interest" description="Disordered" evidence="1">
    <location>
        <begin position="980"/>
        <end position="1018"/>
    </location>
</feature>
<name>A0AAN6GU74_9BASI</name>
<comment type="caution">
    <text evidence="3">The sequence shown here is derived from an EMBL/GenBank/DDBJ whole genome shotgun (WGS) entry which is preliminary data.</text>
</comment>